<sequence>MTVLSLPRMLRAGQAMPDHVLACLSFGNAAAPQLAAGYALPLPPWASDAASTIEVWPASGPVHRYESHGYACADDGQHLFFWRIDASSADIERAAHDAYRDLRALCADSGYPQLLRIWNYFDGVTDGDGDDERYRRFCVGRHRALAEPGFERRLPAATLIGTRKPGLQLYGVASRNAGIQVENPRQTSAFRYPREYGPSSPSFSRATRYGDALLLSGTAAIVGHQTQHPHQLMPQVDAMLDNVRTLLSHAEGGPWHAQSLKLYLRDPAEAPQVVAAVRDVLGNAAPLLVLQGEVCRRDLCVEIEGVFERAVTLPVSA</sequence>
<accession>A0A1M5LQ92</accession>
<dbReference type="AlphaFoldDB" id="A0A1M5LQ92"/>
<dbReference type="RefSeq" id="WP_072894856.1">
    <property type="nucleotide sequence ID" value="NZ_FQWZ01000002.1"/>
</dbReference>
<protein>
    <submittedName>
        <fullName evidence="2">Chorismate lyase / 3-hydroxybenzoate synthase</fullName>
    </submittedName>
</protein>
<organism evidence="2 3">
    <name type="scientific">Hydrocarboniphaga daqingensis</name>
    <dbReference type="NCBI Taxonomy" id="490188"/>
    <lineage>
        <taxon>Bacteria</taxon>
        <taxon>Pseudomonadati</taxon>
        <taxon>Pseudomonadota</taxon>
        <taxon>Gammaproteobacteria</taxon>
        <taxon>Nevskiales</taxon>
        <taxon>Nevskiaceae</taxon>
        <taxon>Hydrocarboniphaga</taxon>
    </lineage>
</organism>
<feature type="domain" description="Chorismatase FkbO/Hyg5-like N-terminal" evidence="1">
    <location>
        <begin position="54"/>
        <end position="173"/>
    </location>
</feature>
<dbReference type="EMBL" id="FQWZ01000002">
    <property type="protein sequence ID" value="SHG67195.1"/>
    <property type="molecule type" value="Genomic_DNA"/>
</dbReference>
<dbReference type="STRING" id="490188.SAMN04488068_1032"/>
<dbReference type="Proteomes" id="UP000199758">
    <property type="component" value="Unassembled WGS sequence"/>
</dbReference>
<name>A0A1M5LQ92_9GAMM</name>
<dbReference type="Gene3D" id="3.30.1330.40">
    <property type="entry name" value="RutC-like"/>
    <property type="match status" value="1"/>
</dbReference>
<keyword evidence="3" id="KW-1185">Reference proteome</keyword>
<evidence type="ECO:0000313" key="3">
    <source>
        <dbReference type="Proteomes" id="UP000199758"/>
    </source>
</evidence>
<dbReference type="GO" id="GO:0016829">
    <property type="term" value="F:lyase activity"/>
    <property type="evidence" value="ECO:0007669"/>
    <property type="project" value="UniProtKB-KW"/>
</dbReference>
<dbReference type="SUPFAM" id="SSF55298">
    <property type="entry name" value="YjgF-like"/>
    <property type="match status" value="1"/>
</dbReference>
<keyword evidence="2" id="KW-0456">Lyase</keyword>
<dbReference type="InterPro" id="IPR049368">
    <property type="entry name" value="FkbO_Hyg5-like_N"/>
</dbReference>
<dbReference type="InterPro" id="IPR035959">
    <property type="entry name" value="RutC-like_sf"/>
</dbReference>
<proteinExistence type="predicted"/>
<gene>
    <name evidence="2" type="ORF">SAMN04488068_1032</name>
</gene>
<evidence type="ECO:0000259" key="1">
    <source>
        <dbReference type="Pfam" id="PF21168"/>
    </source>
</evidence>
<evidence type="ECO:0000313" key="2">
    <source>
        <dbReference type="EMBL" id="SHG67195.1"/>
    </source>
</evidence>
<reference evidence="2 3" key="1">
    <citation type="submission" date="2016-11" db="EMBL/GenBank/DDBJ databases">
        <authorList>
            <person name="Jaros S."/>
            <person name="Januszkiewicz K."/>
            <person name="Wedrychowicz H."/>
        </authorList>
    </citation>
    <scope>NUCLEOTIDE SEQUENCE [LARGE SCALE GENOMIC DNA]</scope>
    <source>
        <strain evidence="2 3">CGMCC 1.7049</strain>
    </source>
</reference>
<dbReference type="Pfam" id="PF21168">
    <property type="entry name" value="FkbO_Hyg5-like_N"/>
    <property type="match status" value="1"/>
</dbReference>
<dbReference type="OrthoDB" id="1114505at2"/>